<dbReference type="EMBL" id="JACHHQ010000006">
    <property type="protein sequence ID" value="MBB5201245.1"/>
    <property type="molecule type" value="Genomic_DNA"/>
</dbReference>
<dbReference type="GO" id="GO:0016301">
    <property type="term" value="F:kinase activity"/>
    <property type="evidence" value="ECO:0007669"/>
    <property type="project" value="UniProtKB-KW"/>
</dbReference>
<evidence type="ECO:0000313" key="2">
    <source>
        <dbReference type="Proteomes" id="UP000571084"/>
    </source>
</evidence>
<sequence length="249" mass="27317">MKVLVIDVGGSHVKCVSSDNKSPVRFESGPKMTPEQMVKNILRITEGWEFEAVSMGYPGVVRRGRIVREPENLGPLWVGFDFQAAFGLPVKVINDAAMQALGGYEGGKMLFLGLGTGLGSAFIVDGVIAAMELGHLPYTDGKTYEDYLGEAGREKLGNKKWRRMVGDVVEGFRKALLPDYVVLGGGNVEHLKRLPPHTRRGDNAYAFLGGFKLWERKDQPVASKVQSGWTVADEGNWHDPLPIHPANVK</sequence>
<gene>
    <name evidence="1" type="ORF">HNR39_003094</name>
</gene>
<protein>
    <submittedName>
        <fullName evidence="1">Putative NBD/HSP70 family sugar kinase</fullName>
    </submittedName>
</protein>
<dbReference type="SUPFAM" id="SSF53067">
    <property type="entry name" value="Actin-like ATPase domain"/>
    <property type="match status" value="1"/>
</dbReference>
<reference evidence="1 2" key="1">
    <citation type="submission" date="2020-08" db="EMBL/GenBank/DDBJ databases">
        <title>Genomic Encyclopedia of Type Strains, Phase IV (KMG-IV): sequencing the most valuable type-strain genomes for metagenomic binning, comparative biology and taxonomic classification.</title>
        <authorList>
            <person name="Goeker M."/>
        </authorList>
    </citation>
    <scope>NUCLEOTIDE SEQUENCE [LARGE SCALE GENOMIC DNA]</scope>
    <source>
        <strain evidence="1 2">DSM 23240</strain>
    </source>
</reference>
<comment type="caution">
    <text evidence="1">The sequence shown here is derived from an EMBL/GenBank/DDBJ whole genome shotgun (WGS) entry which is preliminary data.</text>
</comment>
<keyword evidence="1" id="KW-0418">Kinase</keyword>
<keyword evidence="2" id="KW-1185">Reference proteome</keyword>
<keyword evidence="1" id="KW-0808">Transferase</keyword>
<dbReference type="AlphaFoldDB" id="A0A840RTU2"/>
<dbReference type="Proteomes" id="UP000571084">
    <property type="component" value="Unassembled WGS sequence"/>
</dbReference>
<dbReference type="Pfam" id="PF00480">
    <property type="entry name" value="ROK"/>
    <property type="match status" value="1"/>
</dbReference>
<name>A0A840RTU2_9BURK</name>
<dbReference type="Gene3D" id="3.30.420.40">
    <property type="match status" value="2"/>
</dbReference>
<organism evidence="1 2">
    <name type="scientific">Glaciimonas immobilis</name>
    <dbReference type="NCBI Taxonomy" id="728004"/>
    <lineage>
        <taxon>Bacteria</taxon>
        <taxon>Pseudomonadati</taxon>
        <taxon>Pseudomonadota</taxon>
        <taxon>Betaproteobacteria</taxon>
        <taxon>Burkholderiales</taxon>
        <taxon>Oxalobacteraceae</taxon>
        <taxon>Glaciimonas</taxon>
    </lineage>
</organism>
<dbReference type="InterPro" id="IPR000600">
    <property type="entry name" value="ROK"/>
</dbReference>
<dbReference type="RefSeq" id="WP_168056652.1">
    <property type="nucleotide sequence ID" value="NZ_JAAOZT010000012.1"/>
</dbReference>
<dbReference type="InterPro" id="IPR043129">
    <property type="entry name" value="ATPase_NBD"/>
</dbReference>
<accession>A0A840RTU2</accession>
<proteinExistence type="predicted"/>
<evidence type="ECO:0000313" key="1">
    <source>
        <dbReference type="EMBL" id="MBB5201245.1"/>
    </source>
</evidence>